<dbReference type="SUPFAM" id="SSF89392">
    <property type="entry name" value="Prokaryotic lipoproteins and lipoprotein localization factors"/>
    <property type="match status" value="1"/>
</dbReference>
<reference evidence="3" key="1">
    <citation type="submission" date="2022-12" db="EMBL/GenBank/DDBJ databases">
        <authorList>
            <person name="Ruckert C."/>
            <person name="Busche T."/>
            <person name="Kalinowski J."/>
            <person name="Wittmann C."/>
        </authorList>
    </citation>
    <scope>NUCLEOTIDE SEQUENCE</scope>
    <source>
        <strain evidence="3">DSM 40467</strain>
    </source>
</reference>
<feature type="region of interest" description="Disordered" evidence="1">
    <location>
        <begin position="67"/>
        <end position="91"/>
    </location>
</feature>
<feature type="region of interest" description="Disordered" evidence="1">
    <location>
        <begin position="167"/>
        <end position="187"/>
    </location>
</feature>
<gene>
    <name evidence="3" type="ORF">STRCI_004986</name>
</gene>
<feature type="compositionally biased region" description="Polar residues" evidence="1">
    <location>
        <begin position="167"/>
        <end position="181"/>
    </location>
</feature>
<organism evidence="3 4">
    <name type="scientific">Streptomyces cinnabarinus</name>
    <dbReference type="NCBI Taxonomy" id="67287"/>
    <lineage>
        <taxon>Bacteria</taxon>
        <taxon>Bacillati</taxon>
        <taxon>Actinomycetota</taxon>
        <taxon>Actinomycetes</taxon>
        <taxon>Kitasatosporales</taxon>
        <taxon>Streptomycetaceae</taxon>
        <taxon>Streptomyces</taxon>
    </lineage>
</organism>
<accession>A0ABY7KKK1</accession>
<sequence length="264" mass="28187">MRARPRTRPCTTEVTPMAVRALISAAVGATLLLAPTAAAVDDPTAQELAEEAESNLLDAKSVHLKLTDRSAGTETSRTQPTSMELSLDRSGNCVGTMEMGSDGGSVEIVKRGDEVWMKPDTAFWKAQVPGGEGDAVAELFEDRYIHGSTDDALLKGMADTCDLSNFQRDVDSGSSPGTTSLKKGEETTRGGVDVIPLTGEVDGARTTLYVTADSPHLLVEAGQRGEDIDVRLRFSEYDEPVPSRTPSADDTVDIDKLQDELQSV</sequence>
<evidence type="ECO:0000256" key="1">
    <source>
        <dbReference type="SAM" id="MobiDB-lite"/>
    </source>
</evidence>
<dbReference type="RefSeq" id="WP_269661177.1">
    <property type="nucleotide sequence ID" value="NZ_CP114413.1"/>
</dbReference>
<name>A0ABY7KKK1_9ACTN</name>
<protein>
    <recommendedName>
        <fullName evidence="5">Lipoprotein</fullName>
    </recommendedName>
</protein>
<proteinExistence type="predicted"/>
<dbReference type="Gene3D" id="2.50.20.20">
    <property type="match status" value="1"/>
</dbReference>
<feature type="signal peptide" evidence="2">
    <location>
        <begin position="1"/>
        <end position="39"/>
    </location>
</feature>
<dbReference type="InterPro" id="IPR029046">
    <property type="entry name" value="LolA/LolB/LppX"/>
</dbReference>
<evidence type="ECO:0000313" key="4">
    <source>
        <dbReference type="Proteomes" id="UP001164439"/>
    </source>
</evidence>
<keyword evidence="2" id="KW-0732">Signal</keyword>
<dbReference type="EMBL" id="CP114413">
    <property type="protein sequence ID" value="WAZ23632.1"/>
    <property type="molecule type" value="Genomic_DNA"/>
</dbReference>
<feature type="compositionally biased region" description="Polar residues" evidence="1">
    <location>
        <begin position="70"/>
        <end position="84"/>
    </location>
</feature>
<keyword evidence="4" id="KW-1185">Reference proteome</keyword>
<evidence type="ECO:0008006" key="5">
    <source>
        <dbReference type="Google" id="ProtNLM"/>
    </source>
</evidence>
<feature type="region of interest" description="Disordered" evidence="1">
    <location>
        <begin position="239"/>
        <end position="264"/>
    </location>
</feature>
<feature type="chain" id="PRO_5046880509" description="Lipoprotein" evidence="2">
    <location>
        <begin position="40"/>
        <end position="264"/>
    </location>
</feature>
<feature type="compositionally biased region" description="Basic and acidic residues" evidence="1">
    <location>
        <begin position="253"/>
        <end position="264"/>
    </location>
</feature>
<evidence type="ECO:0000313" key="3">
    <source>
        <dbReference type="EMBL" id="WAZ23632.1"/>
    </source>
</evidence>
<dbReference type="Proteomes" id="UP001164439">
    <property type="component" value="Chromosome"/>
</dbReference>
<evidence type="ECO:0000256" key="2">
    <source>
        <dbReference type="SAM" id="SignalP"/>
    </source>
</evidence>